<feature type="signal peptide" evidence="1">
    <location>
        <begin position="1"/>
        <end position="20"/>
    </location>
</feature>
<dbReference type="InterPro" id="IPR023346">
    <property type="entry name" value="Lysozyme-like_dom_sf"/>
</dbReference>
<evidence type="ECO:0000313" key="2">
    <source>
        <dbReference type="EMBL" id="KAF7723437.1"/>
    </source>
</evidence>
<dbReference type="SUPFAM" id="SSF53955">
    <property type="entry name" value="Lysozyme-like"/>
    <property type="match status" value="1"/>
</dbReference>
<evidence type="ECO:0008006" key="4">
    <source>
        <dbReference type="Google" id="ProtNLM"/>
    </source>
</evidence>
<name>A0A8H7BL86_9FUNG</name>
<dbReference type="EMBL" id="JABAYA010000152">
    <property type="protein sequence ID" value="KAF7723437.1"/>
    <property type="molecule type" value="Genomic_DNA"/>
</dbReference>
<dbReference type="Proteomes" id="UP000605846">
    <property type="component" value="Unassembled WGS sequence"/>
</dbReference>
<dbReference type="AlphaFoldDB" id="A0A8H7BL86"/>
<comment type="caution">
    <text evidence="2">The sequence shown here is derived from an EMBL/GenBank/DDBJ whole genome shotgun (WGS) entry which is preliminary data.</text>
</comment>
<dbReference type="Pfam" id="PF01374">
    <property type="entry name" value="Glyco_hydro_46"/>
    <property type="match status" value="1"/>
</dbReference>
<evidence type="ECO:0000313" key="3">
    <source>
        <dbReference type="Proteomes" id="UP000605846"/>
    </source>
</evidence>
<dbReference type="GO" id="GO:0005576">
    <property type="term" value="C:extracellular region"/>
    <property type="evidence" value="ECO:0007669"/>
    <property type="project" value="InterPro"/>
</dbReference>
<evidence type="ECO:0000256" key="1">
    <source>
        <dbReference type="SAM" id="SignalP"/>
    </source>
</evidence>
<protein>
    <recommendedName>
        <fullName evidence="4">Chitosanase</fullName>
    </recommendedName>
</protein>
<dbReference type="Gene3D" id="3.30.386.10">
    <property type="entry name" value="Chitosanase, subunit A, domain 2"/>
    <property type="match status" value="1"/>
</dbReference>
<gene>
    <name evidence="2" type="ORF">EC973_002036</name>
</gene>
<dbReference type="Gene3D" id="1.20.141.10">
    <property type="entry name" value="Chitosanase, subunit A, domain 1"/>
    <property type="match status" value="1"/>
</dbReference>
<keyword evidence="3" id="KW-1185">Reference proteome</keyword>
<organism evidence="2 3">
    <name type="scientific">Apophysomyces ossiformis</name>
    <dbReference type="NCBI Taxonomy" id="679940"/>
    <lineage>
        <taxon>Eukaryota</taxon>
        <taxon>Fungi</taxon>
        <taxon>Fungi incertae sedis</taxon>
        <taxon>Mucoromycota</taxon>
        <taxon>Mucoromycotina</taxon>
        <taxon>Mucoromycetes</taxon>
        <taxon>Mucorales</taxon>
        <taxon>Mucorineae</taxon>
        <taxon>Mucoraceae</taxon>
        <taxon>Apophysomyces</taxon>
    </lineage>
</organism>
<sequence>MHLLRILSVATTLVLPLALAKPNKYCEGEFAQVPKNCAKFDFKPPKSSACSKDNIIKLANCTTFYDISKLPDESIDPHTIKMAELITNVFENGNTQMGYAAVEKLGDCRGYTCGYIGFTTGTNDAWTVVKEYVKRQPKDNKLEKFLDELARLSGLPFGDPGRDDTSKLDGFPEAWKASACDDPLFVRTQLDVGTAMYLKPAMKYAASAGVHSNLGKFIFYDTIIQHGWQYVEPDINLPRILELTGPKKADETEAAYLTRFLTTRRQLVCCYPGDVWNESSDREADLQTLVDHWDQNKDLMNPVHLVIFGETVKGTENMNYDAHSCKKPFKRLPRTEDLPIPDTCPN</sequence>
<dbReference type="OrthoDB" id="76114at2759"/>
<accession>A0A8H7BL86</accession>
<dbReference type="GO" id="GO:0005975">
    <property type="term" value="P:carbohydrate metabolic process"/>
    <property type="evidence" value="ECO:0007669"/>
    <property type="project" value="InterPro"/>
</dbReference>
<dbReference type="GO" id="GO:0016977">
    <property type="term" value="F:chitosanase activity"/>
    <property type="evidence" value="ECO:0007669"/>
    <property type="project" value="InterPro"/>
</dbReference>
<dbReference type="InterPro" id="IPR023099">
    <property type="entry name" value="Glyco_hydro_46_N"/>
</dbReference>
<feature type="chain" id="PRO_5033994706" description="Chitosanase" evidence="1">
    <location>
        <begin position="21"/>
        <end position="346"/>
    </location>
</feature>
<reference evidence="2" key="1">
    <citation type="submission" date="2020-01" db="EMBL/GenBank/DDBJ databases">
        <title>Genome Sequencing of Three Apophysomyces-Like Fungal Strains Confirms a Novel Fungal Genus in the Mucoromycota with divergent Burkholderia-like Endosymbiotic Bacteria.</title>
        <authorList>
            <person name="Stajich J.E."/>
            <person name="Macias A.M."/>
            <person name="Carter-House D."/>
            <person name="Lovett B."/>
            <person name="Kasson L.R."/>
            <person name="Berry K."/>
            <person name="Grigoriev I."/>
            <person name="Chang Y."/>
            <person name="Spatafora J."/>
            <person name="Kasson M.T."/>
        </authorList>
    </citation>
    <scope>NUCLEOTIDE SEQUENCE</scope>
    <source>
        <strain evidence="2">NRRL A-21654</strain>
    </source>
</reference>
<proteinExistence type="predicted"/>
<dbReference type="InterPro" id="IPR000400">
    <property type="entry name" value="Glyco_hydro_46"/>
</dbReference>
<dbReference type="CDD" id="cd00978">
    <property type="entry name" value="chitosanase_GH46"/>
    <property type="match status" value="1"/>
</dbReference>
<keyword evidence="1" id="KW-0732">Signal</keyword>